<comment type="catalytic activity">
    <reaction evidence="8">
        <text>L-threonyl-[protein] + ATP = O-phospho-L-threonyl-[protein] + ADP + H(+)</text>
        <dbReference type="Rhea" id="RHEA:46608"/>
        <dbReference type="Rhea" id="RHEA-COMP:11060"/>
        <dbReference type="Rhea" id="RHEA-COMP:11605"/>
        <dbReference type="ChEBI" id="CHEBI:15378"/>
        <dbReference type="ChEBI" id="CHEBI:30013"/>
        <dbReference type="ChEBI" id="CHEBI:30616"/>
        <dbReference type="ChEBI" id="CHEBI:61977"/>
        <dbReference type="ChEBI" id="CHEBI:456216"/>
        <dbReference type="EC" id="2.7.11.1"/>
    </reaction>
</comment>
<comment type="caution">
    <text evidence="11">The sequence shown here is derived from an EMBL/GenBank/DDBJ whole genome shotgun (WGS) entry which is preliminary data.</text>
</comment>
<comment type="function">
    <text evidence="1">Component of the EKC/KEOPS complex that is required for the formation of a threonylcarbamoyl group on adenosine at position 37 (t(6)A37) in tRNAs that read codons beginning with adenine. The complex is probably involved in the transfer of the threonylcarbamoyl moiety of threonylcarbamoyl-AMP (TC-AMP) to the N6 group of A37. BUD32 has ATPase activity in the context of the EKC/KEOPS complex and likely plays a supporting role to the catalytic subunit KAE1. The EKC/KEOPS complex also promotes both telomere uncapping and telomere elongation. The complex is required for efficient recruitment of transcriptional coactivators.</text>
</comment>
<evidence type="ECO:0000313" key="12">
    <source>
        <dbReference type="Proteomes" id="UP000748025"/>
    </source>
</evidence>
<dbReference type="SUPFAM" id="SSF56112">
    <property type="entry name" value="Protein kinase-like (PK-like)"/>
    <property type="match status" value="1"/>
</dbReference>
<dbReference type="AlphaFoldDB" id="A0A9P7SZJ4"/>
<accession>A0A9P7SZJ4</accession>
<comment type="subunit">
    <text evidence="2">Component of the EKC/KEOPS complex composed of at least BUD32, CGI121, GON7, KAE1 and PCC1; the whole complex dimerizes.</text>
</comment>
<dbReference type="Proteomes" id="UP000748025">
    <property type="component" value="Unassembled WGS sequence"/>
</dbReference>
<sequence>MELSQQSIHDVIHPTAAYSVYQPNNDSNIAAATGKGHADWEASRLNPKNRINSLAPPKNALWRIDGCTAFGTQFYAVPRFVDKMPPFRVDVFIPEPATLSADLREALDLDVTFYTRDCAKISRLGITNHILRILQHWSAGHDDPMQIYHNLPFGSRIVFQNLPRDVAATSIYVAPTHHLERQLLSVASLETFWGDSVVLPRTVDIGDVVYLSQLHDSVCLVEIEGREWIFKGLTSYTKYLYHELRQLLLMPPHPNVVSRPVHLVTKKCSFGNKTAVIGFTLEFHIHGSLRDLIPFLQLHGQVSLADKTRWSLQLASALLHLHHVAHLFYPDLRLDNIVLSRSRDAIMVDFEQRGVWCEFAAPEVNAIEYVRLLAIDDDIDPCVQARYADLLSRLLPGWEAMGQGEDYSWPCKGYNVPWSCLTRTEQEACEVYMLGRVLWCIFEASSAPQRAAVWLSYPWEPQVEFPGYTITPQPMRHLIDACTRGRQIGLSRFIVRKQKKLVMRALERTETSTPEQVQRTASDWWATEIDASVKWLQERDAGIRAGTWNENYYNRPSLQQVHDALEEFQRQNGGIGLFSDL</sequence>
<evidence type="ECO:0000256" key="3">
    <source>
        <dbReference type="ARBA" id="ARBA00012513"/>
    </source>
</evidence>
<dbReference type="InterPro" id="IPR000719">
    <property type="entry name" value="Prot_kinase_dom"/>
</dbReference>
<dbReference type="EC" id="2.7.11.1" evidence="3"/>
<name>A0A9P7SZJ4_9HYPO</name>
<evidence type="ECO:0000256" key="2">
    <source>
        <dbReference type="ARBA" id="ARBA00011534"/>
    </source>
</evidence>
<evidence type="ECO:0000256" key="6">
    <source>
        <dbReference type="ARBA" id="ARBA00030980"/>
    </source>
</evidence>
<dbReference type="GO" id="GO:0004674">
    <property type="term" value="F:protein serine/threonine kinase activity"/>
    <property type="evidence" value="ECO:0007669"/>
    <property type="project" value="UniProtKB-EC"/>
</dbReference>
<proteinExistence type="predicted"/>
<dbReference type="EMBL" id="SRPW01000485">
    <property type="protein sequence ID" value="KAG6014229.1"/>
    <property type="molecule type" value="Genomic_DNA"/>
</dbReference>
<dbReference type="OrthoDB" id="4062651at2759"/>
<evidence type="ECO:0000256" key="4">
    <source>
        <dbReference type="ARBA" id="ARBA00013948"/>
    </source>
</evidence>
<evidence type="ECO:0000256" key="7">
    <source>
        <dbReference type="ARBA" id="ARBA00033194"/>
    </source>
</evidence>
<feature type="domain" description="Protein kinase" evidence="10">
    <location>
        <begin position="197"/>
        <end position="565"/>
    </location>
</feature>
<dbReference type="PANTHER" id="PTHR44329">
    <property type="entry name" value="SERINE/THREONINE-PROTEIN KINASE TNNI3K-RELATED"/>
    <property type="match status" value="1"/>
</dbReference>
<evidence type="ECO:0000256" key="8">
    <source>
        <dbReference type="ARBA" id="ARBA00047899"/>
    </source>
</evidence>
<protein>
    <recommendedName>
        <fullName evidence="5">EKC/KEOPS complex subunit BUD32</fullName>
        <ecNumber evidence="3">2.7.11.1</ecNumber>
    </recommendedName>
    <alternativeName>
        <fullName evidence="6 7">Atypical Serine/threonine protein kinase BUD32</fullName>
    </alternativeName>
    <alternativeName>
        <fullName evidence="4">EKC/KEOPS complex subunit bud32</fullName>
    </alternativeName>
</protein>
<evidence type="ECO:0000256" key="1">
    <source>
        <dbReference type="ARBA" id="ARBA00003747"/>
    </source>
</evidence>
<comment type="catalytic activity">
    <reaction evidence="9">
        <text>L-seryl-[protein] + ATP = O-phospho-L-seryl-[protein] + ADP + H(+)</text>
        <dbReference type="Rhea" id="RHEA:17989"/>
        <dbReference type="Rhea" id="RHEA-COMP:9863"/>
        <dbReference type="Rhea" id="RHEA-COMP:11604"/>
        <dbReference type="ChEBI" id="CHEBI:15378"/>
        <dbReference type="ChEBI" id="CHEBI:29999"/>
        <dbReference type="ChEBI" id="CHEBI:30616"/>
        <dbReference type="ChEBI" id="CHEBI:83421"/>
        <dbReference type="ChEBI" id="CHEBI:456216"/>
        <dbReference type="EC" id="2.7.11.1"/>
    </reaction>
</comment>
<keyword evidence="12" id="KW-1185">Reference proteome</keyword>
<dbReference type="PROSITE" id="PS00109">
    <property type="entry name" value="PROTEIN_KINASE_TYR"/>
    <property type="match status" value="1"/>
</dbReference>
<dbReference type="InterPro" id="IPR011009">
    <property type="entry name" value="Kinase-like_dom_sf"/>
</dbReference>
<organism evidence="11 12">
    <name type="scientific">Claviceps pusilla</name>
    <dbReference type="NCBI Taxonomy" id="123648"/>
    <lineage>
        <taxon>Eukaryota</taxon>
        <taxon>Fungi</taxon>
        <taxon>Dikarya</taxon>
        <taxon>Ascomycota</taxon>
        <taxon>Pezizomycotina</taxon>
        <taxon>Sordariomycetes</taxon>
        <taxon>Hypocreomycetidae</taxon>
        <taxon>Hypocreales</taxon>
        <taxon>Clavicipitaceae</taxon>
        <taxon>Claviceps</taxon>
    </lineage>
</organism>
<dbReference type="Gene3D" id="1.10.510.10">
    <property type="entry name" value="Transferase(Phosphotransferase) domain 1"/>
    <property type="match status" value="1"/>
</dbReference>
<evidence type="ECO:0000256" key="5">
    <source>
        <dbReference type="ARBA" id="ARBA00019973"/>
    </source>
</evidence>
<gene>
    <name evidence="11" type="ORF">E4U43_006800</name>
</gene>
<reference evidence="11" key="1">
    <citation type="journal article" date="2020" name="bioRxiv">
        <title>Whole genome comparisons of ergot fungi reveals the divergence and evolution of species within the genus Claviceps are the result of varying mechanisms driving genome evolution and host range expansion.</title>
        <authorList>
            <person name="Wyka S.A."/>
            <person name="Mondo S.J."/>
            <person name="Liu M."/>
            <person name="Dettman J."/>
            <person name="Nalam V."/>
            <person name="Broders K.D."/>
        </authorList>
    </citation>
    <scope>NUCLEOTIDE SEQUENCE</scope>
    <source>
        <strain evidence="11">CCC 602</strain>
    </source>
</reference>
<dbReference type="InterPro" id="IPR008266">
    <property type="entry name" value="Tyr_kinase_AS"/>
</dbReference>
<dbReference type="InterPro" id="IPR051681">
    <property type="entry name" value="Ser/Thr_Kinases-Pseudokinases"/>
</dbReference>
<evidence type="ECO:0000256" key="9">
    <source>
        <dbReference type="ARBA" id="ARBA00048679"/>
    </source>
</evidence>
<dbReference type="PROSITE" id="PS50011">
    <property type="entry name" value="PROTEIN_KINASE_DOM"/>
    <property type="match status" value="1"/>
</dbReference>
<evidence type="ECO:0000259" key="10">
    <source>
        <dbReference type="PROSITE" id="PS50011"/>
    </source>
</evidence>
<evidence type="ECO:0000313" key="11">
    <source>
        <dbReference type="EMBL" id="KAG6014229.1"/>
    </source>
</evidence>
<dbReference type="GO" id="GO:0005524">
    <property type="term" value="F:ATP binding"/>
    <property type="evidence" value="ECO:0007669"/>
    <property type="project" value="InterPro"/>
</dbReference>